<name>A0A6G1HWW5_9PEZI</name>
<evidence type="ECO:0000256" key="1">
    <source>
        <dbReference type="ARBA" id="ARBA00004477"/>
    </source>
</evidence>
<comment type="subcellular location">
    <subcellularLocation>
        <location evidence="1 10">Endoplasmic reticulum membrane</location>
        <topology evidence="1 10">Multi-pass membrane protein</topology>
    </subcellularLocation>
</comment>
<proteinExistence type="inferred from homology"/>
<feature type="transmembrane region" description="Helical" evidence="10">
    <location>
        <begin position="534"/>
        <end position="555"/>
    </location>
</feature>
<dbReference type="EMBL" id="ML996695">
    <property type="protein sequence ID" value="KAF2400502.1"/>
    <property type="molecule type" value="Genomic_DNA"/>
</dbReference>
<dbReference type="GO" id="GO:0042281">
    <property type="term" value="F:dolichyl pyrophosphate Man9GlcNAc2 alpha-1,3-glucosyltransferase activity"/>
    <property type="evidence" value="ECO:0007669"/>
    <property type="project" value="TreeGrafter"/>
</dbReference>
<keyword evidence="7 10" id="KW-0256">Endoplasmic reticulum</keyword>
<dbReference type="EC" id="2.4.1.-" evidence="10"/>
<dbReference type="Pfam" id="PF03155">
    <property type="entry name" value="Alg6_Alg8"/>
    <property type="match status" value="2"/>
</dbReference>
<dbReference type="InterPro" id="IPR004856">
    <property type="entry name" value="Glyco_trans_ALG6/ALG8"/>
</dbReference>
<organism evidence="11 12">
    <name type="scientific">Trichodelitschia bisporula</name>
    <dbReference type="NCBI Taxonomy" id="703511"/>
    <lineage>
        <taxon>Eukaryota</taxon>
        <taxon>Fungi</taxon>
        <taxon>Dikarya</taxon>
        <taxon>Ascomycota</taxon>
        <taxon>Pezizomycotina</taxon>
        <taxon>Dothideomycetes</taxon>
        <taxon>Dothideomycetes incertae sedis</taxon>
        <taxon>Phaeotrichales</taxon>
        <taxon>Phaeotrichaceae</taxon>
        <taxon>Trichodelitschia</taxon>
    </lineage>
</organism>
<keyword evidence="8 10" id="KW-1133">Transmembrane helix</keyword>
<dbReference type="PANTHER" id="PTHR12413">
    <property type="entry name" value="DOLICHYL GLYCOSYLTRANSFERASE"/>
    <property type="match status" value="1"/>
</dbReference>
<evidence type="ECO:0000313" key="12">
    <source>
        <dbReference type="Proteomes" id="UP000799640"/>
    </source>
</evidence>
<comment type="pathway">
    <text evidence="2 10">Protein modification; protein glycosylation.</text>
</comment>
<feature type="transmembrane region" description="Helical" evidence="10">
    <location>
        <begin position="371"/>
        <end position="393"/>
    </location>
</feature>
<evidence type="ECO:0000256" key="2">
    <source>
        <dbReference type="ARBA" id="ARBA00004922"/>
    </source>
</evidence>
<accession>A0A6G1HWW5</accession>
<keyword evidence="9 10" id="KW-0472">Membrane</keyword>
<protein>
    <recommendedName>
        <fullName evidence="10">Alpha-1,3-glucosyltransferase</fullName>
        <ecNumber evidence="10">2.4.1.-</ecNumber>
    </recommendedName>
</protein>
<evidence type="ECO:0000256" key="3">
    <source>
        <dbReference type="ARBA" id="ARBA00008715"/>
    </source>
</evidence>
<feature type="transmembrane region" description="Helical" evidence="10">
    <location>
        <begin position="46"/>
        <end position="65"/>
    </location>
</feature>
<evidence type="ECO:0000256" key="9">
    <source>
        <dbReference type="ARBA" id="ARBA00023136"/>
    </source>
</evidence>
<dbReference type="OrthoDB" id="5589195at2759"/>
<dbReference type="UniPathway" id="UPA00378"/>
<gene>
    <name evidence="11" type="ORF">EJ06DRAFT_582330</name>
</gene>
<feature type="transmembrane region" description="Helical" evidence="10">
    <location>
        <begin position="439"/>
        <end position="460"/>
    </location>
</feature>
<dbReference type="PANTHER" id="PTHR12413:SF1">
    <property type="entry name" value="DOLICHYL PYROPHOSPHATE MAN9GLCNAC2 ALPHA-1,3-GLUCOSYLTRANSFERASE"/>
    <property type="match status" value="1"/>
</dbReference>
<feature type="transmembrane region" description="Helical" evidence="10">
    <location>
        <begin position="234"/>
        <end position="260"/>
    </location>
</feature>
<evidence type="ECO:0000256" key="10">
    <source>
        <dbReference type="RuleBase" id="RU363110"/>
    </source>
</evidence>
<keyword evidence="6 10" id="KW-0812">Transmembrane</keyword>
<dbReference type="GO" id="GO:0005789">
    <property type="term" value="C:endoplasmic reticulum membrane"/>
    <property type="evidence" value="ECO:0007669"/>
    <property type="project" value="UniProtKB-SubCell"/>
</dbReference>
<evidence type="ECO:0000313" key="11">
    <source>
        <dbReference type="EMBL" id="KAF2400502.1"/>
    </source>
</evidence>
<sequence>MSSSARTSHKPRKRRGITYNGSVVEANGQRKPAFPLAAFLWPAKGLSLWFVLPSVLLTVALFRWATGLWTYSGYQAPPMHGDFEAQRHWMELTIHLPISQWYFYDLQWWGLDYPPLTAYHSWLLGKVGSLIEPSWFALDASRGLDDSLLKVYMRGTVLLSEYFIYIPAVVVFLRRISRLESVSSWESSIALVAILMQPSTLLIDHGHFQYNTVMLGFSLASLSSMIAGRLRWACVFFVAALGFKQMALFYAPAIFAYLLGSCISPKINLSRFISIALVTVLSFGLLFAPLLLGAIYDARRGITIKGATNPPLLSVLPPLNPKAWYFAPIFQLTQSIHRIFPFARGLFEDKVANVWCALHTFHKLHIYPQVLVQRAALAATTTAILPPLLILLHRPRKDLLPLATATTAWGFFLCAYQVHEKNILLPLLPMTMLLGGKGGLAAPVRTWVGFANVLGAWTLFPLLRRDGLAVPYAVLLPLWAWLLGLPPFSLSAYRKSERGHIGLLTKVVHLDVYSVMVAWHVLEALVPPPEGKPDLWVVVNVLVGAGGFGLCYLWCLGRLLVQGGYVAGVEEKRKEE</sequence>
<keyword evidence="5 10" id="KW-0808">Transferase</keyword>
<feature type="transmembrane region" description="Helical" evidence="10">
    <location>
        <begin position="151"/>
        <end position="173"/>
    </location>
</feature>
<evidence type="ECO:0000256" key="5">
    <source>
        <dbReference type="ARBA" id="ARBA00022679"/>
    </source>
</evidence>
<evidence type="ECO:0000256" key="8">
    <source>
        <dbReference type="ARBA" id="ARBA00022989"/>
    </source>
</evidence>
<comment type="similarity">
    <text evidence="3 10">Belongs to the ALG6/ALG8 glucosyltransferase family.</text>
</comment>
<feature type="transmembrane region" description="Helical" evidence="10">
    <location>
        <begin position="272"/>
        <end position="296"/>
    </location>
</feature>
<dbReference type="Proteomes" id="UP000799640">
    <property type="component" value="Unassembled WGS sequence"/>
</dbReference>
<reference evidence="11" key="1">
    <citation type="journal article" date="2020" name="Stud. Mycol.">
        <title>101 Dothideomycetes genomes: a test case for predicting lifestyles and emergence of pathogens.</title>
        <authorList>
            <person name="Haridas S."/>
            <person name="Albert R."/>
            <person name="Binder M."/>
            <person name="Bloem J."/>
            <person name="Labutti K."/>
            <person name="Salamov A."/>
            <person name="Andreopoulos B."/>
            <person name="Baker S."/>
            <person name="Barry K."/>
            <person name="Bills G."/>
            <person name="Bluhm B."/>
            <person name="Cannon C."/>
            <person name="Castanera R."/>
            <person name="Culley D."/>
            <person name="Daum C."/>
            <person name="Ezra D."/>
            <person name="Gonzalez J."/>
            <person name="Henrissat B."/>
            <person name="Kuo A."/>
            <person name="Liang C."/>
            <person name="Lipzen A."/>
            <person name="Lutzoni F."/>
            <person name="Magnuson J."/>
            <person name="Mondo S."/>
            <person name="Nolan M."/>
            <person name="Ohm R."/>
            <person name="Pangilinan J."/>
            <person name="Park H.-J."/>
            <person name="Ramirez L."/>
            <person name="Alfaro M."/>
            <person name="Sun H."/>
            <person name="Tritt A."/>
            <person name="Yoshinaga Y."/>
            <person name="Zwiers L.-H."/>
            <person name="Turgeon B."/>
            <person name="Goodwin S."/>
            <person name="Spatafora J."/>
            <person name="Crous P."/>
            <person name="Grigoriev I."/>
        </authorList>
    </citation>
    <scope>NUCLEOTIDE SEQUENCE</scope>
    <source>
        <strain evidence="11">CBS 262.69</strain>
    </source>
</reference>
<keyword evidence="12" id="KW-1185">Reference proteome</keyword>
<dbReference type="AlphaFoldDB" id="A0A6G1HWW5"/>
<evidence type="ECO:0000256" key="6">
    <source>
        <dbReference type="ARBA" id="ARBA00022692"/>
    </source>
</evidence>
<evidence type="ECO:0000256" key="7">
    <source>
        <dbReference type="ARBA" id="ARBA00022824"/>
    </source>
</evidence>
<feature type="transmembrane region" description="Helical" evidence="10">
    <location>
        <begin position="472"/>
        <end position="491"/>
    </location>
</feature>
<keyword evidence="4 10" id="KW-0328">Glycosyltransferase</keyword>
<evidence type="ECO:0000256" key="4">
    <source>
        <dbReference type="ARBA" id="ARBA00022676"/>
    </source>
</evidence>